<dbReference type="InterPro" id="IPR051321">
    <property type="entry name" value="PHA/PHB_synthase"/>
</dbReference>
<organism evidence="5 6">
    <name type="scientific">Solirubrobacter ginsenosidimutans</name>
    <dbReference type="NCBI Taxonomy" id="490573"/>
    <lineage>
        <taxon>Bacteria</taxon>
        <taxon>Bacillati</taxon>
        <taxon>Actinomycetota</taxon>
        <taxon>Thermoleophilia</taxon>
        <taxon>Solirubrobacterales</taxon>
        <taxon>Solirubrobacteraceae</taxon>
        <taxon>Solirubrobacter</taxon>
    </lineage>
</organism>
<feature type="domain" description="Poly-beta-hydroxybutyrate polymerase N-terminal" evidence="4">
    <location>
        <begin position="85"/>
        <end position="251"/>
    </location>
</feature>
<dbReference type="InterPro" id="IPR010941">
    <property type="entry name" value="PhaC_N"/>
</dbReference>
<dbReference type="EMBL" id="JAPDOD010000078">
    <property type="protein sequence ID" value="MDA0166841.1"/>
    <property type="molecule type" value="Genomic_DNA"/>
</dbReference>
<keyword evidence="2" id="KW-0012">Acyltransferase</keyword>
<evidence type="ECO:0000256" key="2">
    <source>
        <dbReference type="ARBA" id="ARBA00023315"/>
    </source>
</evidence>
<protein>
    <submittedName>
        <fullName evidence="5">Alpha/beta fold hydrolase</fullName>
    </submittedName>
</protein>
<dbReference type="Proteomes" id="UP001149140">
    <property type="component" value="Unassembled WGS sequence"/>
</dbReference>
<name>A0A9X3N3Z0_9ACTN</name>
<feature type="region of interest" description="Disordered" evidence="3">
    <location>
        <begin position="547"/>
        <end position="570"/>
    </location>
</feature>
<evidence type="ECO:0000259" key="4">
    <source>
        <dbReference type="Pfam" id="PF07167"/>
    </source>
</evidence>
<keyword evidence="6" id="KW-1185">Reference proteome</keyword>
<dbReference type="Gene3D" id="3.40.50.1820">
    <property type="entry name" value="alpha/beta hydrolase"/>
    <property type="match status" value="1"/>
</dbReference>
<dbReference type="PANTHER" id="PTHR36837">
    <property type="entry name" value="POLY(3-HYDROXYALKANOATE) POLYMERASE SUBUNIT PHAC"/>
    <property type="match status" value="1"/>
</dbReference>
<keyword evidence="5" id="KW-0378">Hydrolase</keyword>
<reference evidence="5" key="1">
    <citation type="submission" date="2022-10" db="EMBL/GenBank/DDBJ databases">
        <title>The WGS of Solirubrobacter ginsenosidimutans DSM 21036.</title>
        <authorList>
            <person name="Jiang Z."/>
        </authorList>
    </citation>
    <scope>NUCLEOTIDE SEQUENCE</scope>
    <source>
        <strain evidence="5">DSM 21036</strain>
    </source>
</reference>
<evidence type="ECO:0000256" key="1">
    <source>
        <dbReference type="ARBA" id="ARBA00022679"/>
    </source>
</evidence>
<accession>A0A9X3N3Z0</accession>
<dbReference type="GO" id="GO:0016787">
    <property type="term" value="F:hydrolase activity"/>
    <property type="evidence" value="ECO:0007669"/>
    <property type="project" value="UniProtKB-KW"/>
</dbReference>
<dbReference type="AlphaFoldDB" id="A0A9X3N3Z0"/>
<keyword evidence="1" id="KW-0808">Transferase</keyword>
<gene>
    <name evidence="5" type="ORF">OM076_41655</name>
</gene>
<dbReference type="Pfam" id="PF07167">
    <property type="entry name" value="PhaC_N"/>
    <property type="match status" value="1"/>
</dbReference>
<comment type="caution">
    <text evidence="5">The sequence shown here is derived from an EMBL/GenBank/DDBJ whole genome shotgun (WGS) entry which is preliminary data.</text>
</comment>
<dbReference type="InterPro" id="IPR029058">
    <property type="entry name" value="AB_hydrolase_fold"/>
</dbReference>
<evidence type="ECO:0000313" key="6">
    <source>
        <dbReference type="Proteomes" id="UP001149140"/>
    </source>
</evidence>
<dbReference type="RefSeq" id="WP_270046095.1">
    <property type="nucleotide sequence ID" value="NZ_JAPDOD010000078.1"/>
</dbReference>
<evidence type="ECO:0000256" key="3">
    <source>
        <dbReference type="SAM" id="MobiDB-lite"/>
    </source>
</evidence>
<dbReference type="PANTHER" id="PTHR36837:SF5">
    <property type="entry name" value="POLY-3-HYDROXYBUTYRATE SYNTHASE"/>
    <property type="match status" value="1"/>
</dbReference>
<evidence type="ECO:0000313" key="5">
    <source>
        <dbReference type="EMBL" id="MDA0166841.1"/>
    </source>
</evidence>
<sequence>MTVATVDGPPTRGARAASRAALDVMLTDAAIEPGARRLVQPVATLRLGSALARRPRRVARRLGALGADLGRIAAGGSDIVPRKGDRRFGDRAWSDSWVSHRLMQAYLAIGGTVDGLVDDAALDWRTDLRARFVLDNLLDALAPTNFALSNPQVLKETLDRGGANLVTGGLRFARDAARGRLPAMVDTSGFEVGRNLAVSEGAVVAHTEVFELIHYRPTTAEVYETPVLVVPPTINKFYIVDLAPGRSLIEHLVAQGHQVFCISWRNPDAQQSHFDFDTYARAVQEARDAAAEIARRDTVNVMAACSGGIITAGLLGHLADEGRLGEIASLTLLVCALDNAQAGTTEALATRPVAAAAVAESARRGYLDGDALASVFSWLRPNDLIWNYVVNNYLLGKEPPAFDILYWNQDTVRMAAGLHRDFVMMGLESALATAGAMRVLGSDVDLGKVDRDTYIVAGSNDHIVDWRNAYRSTQLLGGDSRFVLSTSGHIQALINPPSPDSRSSYRIADSNPPDLADWEAAATTQRGSWWPDYIAWLQARSGGRVPAPKRLGSRAHKAVAKAPGTYVQAA</sequence>
<dbReference type="SUPFAM" id="SSF53474">
    <property type="entry name" value="alpha/beta-Hydrolases"/>
    <property type="match status" value="1"/>
</dbReference>
<dbReference type="GO" id="GO:0016746">
    <property type="term" value="F:acyltransferase activity"/>
    <property type="evidence" value="ECO:0007669"/>
    <property type="project" value="UniProtKB-KW"/>
</dbReference>
<dbReference type="GO" id="GO:0042619">
    <property type="term" value="P:poly-hydroxybutyrate biosynthetic process"/>
    <property type="evidence" value="ECO:0007669"/>
    <property type="project" value="InterPro"/>
</dbReference>
<proteinExistence type="predicted"/>